<feature type="domain" description="Amidohydrolase-related" evidence="2">
    <location>
        <begin position="65"/>
        <end position="418"/>
    </location>
</feature>
<protein>
    <submittedName>
        <fullName evidence="3">5-methylthioadenosine/S-adenosylhomocysteine deaminase</fullName>
    </submittedName>
</protein>
<dbReference type="CDD" id="cd01298">
    <property type="entry name" value="ATZ_TRZ_like"/>
    <property type="match status" value="1"/>
</dbReference>
<sequence length="445" mass="46908">MGVAQWFDGLMSSRYTAPVVLPCDPACTVVRDGVLDVDDSGRITYCGPAAQAPATSAPVTALTGILLPGLVNTHAHSPMTLLRGMGGDLPLLRWLNEIIWPAEAKLRAEDVRAGMVLGSLEMLSHGVTTSAEMYFHPEEMADAVLATGARAVLGGPIIGLPGIDWHAMVRSTERWIDTDGLRFGPGERIELSFAPHSAYMLPTEALRLTAEAAAARGALVQIHVAEAADEDQEQRAEYGSVPRLLGEVGLLDGRLLAAHAVHLSDEDIQLFARHGVGVAHCPGSNGKLASGIARLADLRAAAVAVGLGTDGPASNDDLDLWEEIQLAALLARLSTKDSTALDAPSALLMATRGGAEALGRDDIGALEPGRWADFVHIETDGFAFATGLDVPDPQLLSNLVWAAGSRRVRDVWVAGEQVLADGESPRVDREKAYAAASESAARIRA</sequence>
<accession>A0A1I3S5D5</accession>
<dbReference type="PANTHER" id="PTHR43794:SF11">
    <property type="entry name" value="AMIDOHYDROLASE-RELATED DOMAIN-CONTAINING PROTEIN"/>
    <property type="match status" value="1"/>
</dbReference>
<dbReference type="Proteomes" id="UP000199025">
    <property type="component" value="Unassembled WGS sequence"/>
</dbReference>
<dbReference type="Gene3D" id="3.20.20.140">
    <property type="entry name" value="Metal-dependent hydrolases"/>
    <property type="match status" value="1"/>
</dbReference>
<dbReference type="InterPro" id="IPR006680">
    <property type="entry name" value="Amidohydro-rel"/>
</dbReference>
<dbReference type="InterPro" id="IPR011059">
    <property type="entry name" value="Metal-dep_hydrolase_composite"/>
</dbReference>
<dbReference type="GO" id="GO:0016810">
    <property type="term" value="F:hydrolase activity, acting on carbon-nitrogen (but not peptide) bonds"/>
    <property type="evidence" value="ECO:0007669"/>
    <property type="project" value="InterPro"/>
</dbReference>
<keyword evidence="1" id="KW-0378">Hydrolase</keyword>
<dbReference type="STRING" id="115433.SAMN05421835_106108"/>
<dbReference type="SUPFAM" id="SSF51338">
    <property type="entry name" value="Composite domain of metallo-dependent hydrolases"/>
    <property type="match status" value="2"/>
</dbReference>
<evidence type="ECO:0000259" key="2">
    <source>
        <dbReference type="Pfam" id="PF01979"/>
    </source>
</evidence>
<dbReference type="PANTHER" id="PTHR43794">
    <property type="entry name" value="AMINOHYDROLASE SSNA-RELATED"/>
    <property type="match status" value="1"/>
</dbReference>
<dbReference type="InterPro" id="IPR050287">
    <property type="entry name" value="MTA/SAH_deaminase"/>
</dbReference>
<organism evidence="3 4">
    <name type="scientific">Amycolatopsis sacchari</name>
    <dbReference type="NCBI Taxonomy" id="115433"/>
    <lineage>
        <taxon>Bacteria</taxon>
        <taxon>Bacillati</taxon>
        <taxon>Actinomycetota</taxon>
        <taxon>Actinomycetes</taxon>
        <taxon>Pseudonocardiales</taxon>
        <taxon>Pseudonocardiaceae</taxon>
        <taxon>Amycolatopsis</taxon>
    </lineage>
</organism>
<keyword evidence="4" id="KW-1185">Reference proteome</keyword>
<gene>
    <name evidence="3" type="ORF">SAMN05421835_106108</name>
</gene>
<evidence type="ECO:0000313" key="4">
    <source>
        <dbReference type="Proteomes" id="UP000199025"/>
    </source>
</evidence>
<dbReference type="SUPFAM" id="SSF51556">
    <property type="entry name" value="Metallo-dependent hydrolases"/>
    <property type="match status" value="1"/>
</dbReference>
<name>A0A1I3S5D5_9PSEU</name>
<evidence type="ECO:0000256" key="1">
    <source>
        <dbReference type="ARBA" id="ARBA00022801"/>
    </source>
</evidence>
<dbReference type="AlphaFoldDB" id="A0A1I3S5D5"/>
<dbReference type="InterPro" id="IPR032466">
    <property type="entry name" value="Metal_Hydrolase"/>
</dbReference>
<reference evidence="3 4" key="1">
    <citation type="submission" date="2016-10" db="EMBL/GenBank/DDBJ databases">
        <authorList>
            <person name="de Groot N.N."/>
        </authorList>
    </citation>
    <scope>NUCLEOTIDE SEQUENCE [LARGE SCALE GENOMIC DNA]</scope>
    <source>
        <strain evidence="3 4">DSM 44468</strain>
    </source>
</reference>
<dbReference type="Gene3D" id="2.30.40.10">
    <property type="entry name" value="Urease, subunit C, domain 1"/>
    <property type="match status" value="1"/>
</dbReference>
<dbReference type="EMBL" id="FORP01000006">
    <property type="protein sequence ID" value="SFJ52716.1"/>
    <property type="molecule type" value="Genomic_DNA"/>
</dbReference>
<proteinExistence type="predicted"/>
<evidence type="ECO:0000313" key="3">
    <source>
        <dbReference type="EMBL" id="SFJ52716.1"/>
    </source>
</evidence>
<dbReference type="Pfam" id="PF01979">
    <property type="entry name" value="Amidohydro_1"/>
    <property type="match status" value="1"/>
</dbReference>